<dbReference type="EMBL" id="LRGB01001036">
    <property type="protein sequence ID" value="KZS13654.1"/>
    <property type="molecule type" value="Genomic_DNA"/>
</dbReference>
<dbReference type="AlphaFoldDB" id="A0A164WWS9"/>
<accession>A0A164WWS9</accession>
<evidence type="ECO:0000256" key="6">
    <source>
        <dbReference type="ARBA" id="ARBA00012595"/>
    </source>
</evidence>
<evidence type="ECO:0000313" key="18">
    <source>
        <dbReference type="EMBL" id="KZS13654.1"/>
    </source>
</evidence>
<comment type="similarity">
    <text evidence="4 13">Belongs to the glycosyl hydrolase 13 family.</text>
</comment>
<evidence type="ECO:0000256" key="5">
    <source>
        <dbReference type="ARBA" id="ARBA00011245"/>
    </source>
</evidence>
<comment type="cofactor">
    <cofactor evidence="2">
        <name>Ca(2+)</name>
        <dbReference type="ChEBI" id="CHEBI:29108"/>
    </cofactor>
</comment>
<dbReference type="GO" id="GO:0005975">
    <property type="term" value="P:carbohydrate metabolic process"/>
    <property type="evidence" value="ECO:0007669"/>
    <property type="project" value="InterPro"/>
</dbReference>
<organism evidence="18 19">
    <name type="scientific">Daphnia magna</name>
    <dbReference type="NCBI Taxonomy" id="35525"/>
    <lineage>
        <taxon>Eukaryota</taxon>
        <taxon>Metazoa</taxon>
        <taxon>Ecdysozoa</taxon>
        <taxon>Arthropoda</taxon>
        <taxon>Crustacea</taxon>
        <taxon>Branchiopoda</taxon>
        <taxon>Diplostraca</taxon>
        <taxon>Cladocera</taxon>
        <taxon>Anomopoda</taxon>
        <taxon>Daphniidae</taxon>
        <taxon>Daphnia</taxon>
    </lineage>
</organism>
<dbReference type="InterPro" id="IPR013780">
    <property type="entry name" value="Glyco_hydro_b"/>
</dbReference>
<reference evidence="18 19" key="1">
    <citation type="submission" date="2016-03" db="EMBL/GenBank/DDBJ databases">
        <title>EvidentialGene: Evidence-directed Construction of Genes on Genomes.</title>
        <authorList>
            <person name="Gilbert D.G."/>
            <person name="Choi J.-H."/>
            <person name="Mockaitis K."/>
            <person name="Colbourne J."/>
            <person name="Pfrender M."/>
        </authorList>
    </citation>
    <scope>NUCLEOTIDE SEQUENCE [LARGE SCALE GENOMIC DNA]</scope>
    <source>
        <strain evidence="18 19">Xinb3</strain>
        <tissue evidence="18">Complete organism</tissue>
    </source>
</reference>
<sequence>MFRGVLMLLAAVSCSWAQYEPNCNNKQAIVQLFEWKWTDVAAECERFLAANGYCGVQISPPAEHIVLPELAWPWWQRYQPVSYQLNGRSGTEAQFIDMVQRCNQVGVRIYVDAVINHMTGANQKGVGHAGSTFDTTGSVRDFPAVPYTAENFTPRELCPSASGNVDNYDDRNNAYNCYLYGLVDLYHRSDYVRQTIANYLNTMVDIGVAGFLIDTAKNVWPEDIAAIESLLHDLPIDQGFSSNARPYIFQTVVEFNEFDIKVGDYYDTGMVTEFRYPAKITYGINSYEQLRSLVDYSWGMSIPERAVVFVDNHDLQRDSNIGPGDVTTFKTPIEYKQAVAYTLAQDYGFVRLMSSYYFEFADQAPPNDGTYNTLDVIINQDGSCANGWVCEHRWNIIKRMIRFRNAVVGTPMENYWNNGVAVAFSRGNKGFFAMAKSGYLQINLQTGLPQGIYCNLIDDCNTSIQVLADGTADISIANPDEPAVAFITFD</sequence>
<evidence type="ECO:0000256" key="14">
    <source>
        <dbReference type="RuleBase" id="RU361134"/>
    </source>
</evidence>
<dbReference type="PRINTS" id="PR00110">
    <property type="entry name" value="ALPHAAMYLASE"/>
</dbReference>
<evidence type="ECO:0000256" key="2">
    <source>
        <dbReference type="ARBA" id="ARBA00001913"/>
    </source>
</evidence>
<keyword evidence="12 14" id="KW-0326">Glycosidase</keyword>
<keyword evidence="10" id="KW-0868">Chloride</keyword>
<keyword evidence="7" id="KW-0479">Metal-binding</keyword>
<dbReference type="CDD" id="cd11317">
    <property type="entry name" value="AmyAc_bac_euk_AmyA"/>
    <property type="match status" value="1"/>
</dbReference>
<dbReference type="InterPro" id="IPR006046">
    <property type="entry name" value="Alpha_amylase"/>
</dbReference>
<dbReference type="SMART" id="SM00642">
    <property type="entry name" value="Aamy"/>
    <property type="match status" value="1"/>
</dbReference>
<evidence type="ECO:0000256" key="13">
    <source>
        <dbReference type="RuleBase" id="RU003615"/>
    </source>
</evidence>
<evidence type="ECO:0000259" key="16">
    <source>
        <dbReference type="SMART" id="SM00632"/>
    </source>
</evidence>
<keyword evidence="11 14" id="KW-0119">Carbohydrate metabolism</keyword>
<keyword evidence="9" id="KW-0106">Calcium</keyword>
<evidence type="ECO:0000256" key="8">
    <source>
        <dbReference type="ARBA" id="ARBA00022801"/>
    </source>
</evidence>
<dbReference type="OrthoDB" id="550577at2759"/>
<gene>
    <name evidence="18" type="ORF">APZ42_021011</name>
</gene>
<dbReference type="GO" id="GO:0046872">
    <property type="term" value="F:metal ion binding"/>
    <property type="evidence" value="ECO:0007669"/>
    <property type="project" value="UniProtKB-KW"/>
</dbReference>
<proteinExistence type="inferred from homology"/>
<evidence type="ECO:0000256" key="7">
    <source>
        <dbReference type="ARBA" id="ARBA00022723"/>
    </source>
</evidence>
<feature type="domain" description="Alpha-amylase C-terminal" evidence="16">
    <location>
        <begin position="413"/>
        <end position="483"/>
    </location>
</feature>
<evidence type="ECO:0000256" key="4">
    <source>
        <dbReference type="ARBA" id="ARBA00008061"/>
    </source>
</evidence>
<evidence type="ECO:0000259" key="17">
    <source>
        <dbReference type="SMART" id="SM00642"/>
    </source>
</evidence>
<comment type="subunit">
    <text evidence="5">Monomer.</text>
</comment>
<dbReference type="PANTHER" id="PTHR43447">
    <property type="entry name" value="ALPHA-AMYLASE"/>
    <property type="match status" value="1"/>
</dbReference>
<evidence type="ECO:0000256" key="1">
    <source>
        <dbReference type="ARBA" id="ARBA00000548"/>
    </source>
</evidence>
<comment type="catalytic activity">
    <reaction evidence="1 14">
        <text>Endohydrolysis of (1-&gt;4)-alpha-D-glucosidic linkages in polysaccharides containing three or more (1-&gt;4)-alpha-linked D-glucose units.</text>
        <dbReference type="EC" id="3.2.1.1"/>
    </reaction>
</comment>
<dbReference type="InterPro" id="IPR031319">
    <property type="entry name" value="A-amylase_C"/>
</dbReference>
<dbReference type="GO" id="GO:0004556">
    <property type="term" value="F:alpha-amylase activity"/>
    <property type="evidence" value="ECO:0007669"/>
    <property type="project" value="UniProtKB-UniRule"/>
</dbReference>
<keyword evidence="19" id="KW-1185">Reference proteome</keyword>
<evidence type="ECO:0000256" key="9">
    <source>
        <dbReference type="ARBA" id="ARBA00022837"/>
    </source>
</evidence>
<dbReference type="InterPro" id="IPR017853">
    <property type="entry name" value="GH"/>
</dbReference>
<comment type="caution">
    <text evidence="18">The sequence shown here is derived from an EMBL/GenBank/DDBJ whole genome shotgun (WGS) entry which is preliminary data.</text>
</comment>
<protein>
    <recommendedName>
        <fullName evidence="6 14">Alpha-amylase</fullName>
        <ecNumber evidence="6 14">3.2.1.1</ecNumber>
    </recommendedName>
</protein>
<dbReference type="EC" id="3.2.1.1" evidence="6 14"/>
<comment type="cofactor">
    <cofactor evidence="3">
        <name>chloride</name>
        <dbReference type="ChEBI" id="CHEBI:17996"/>
    </cofactor>
</comment>
<dbReference type="Proteomes" id="UP000076858">
    <property type="component" value="Unassembled WGS sequence"/>
</dbReference>
<dbReference type="SUPFAM" id="SSF51445">
    <property type="entry name" value="(Trans)glycosidases"/>
    <property type="match status" value="1"/>
</dbReference>
<dbReference type="STRING" id="35525.A0A164WWS9"/>
<dbReference type="InterPro" id="IPR006047">
    <property type="entry name" value="GH13_cat_dom"/>
</dbReference>
<dbReference type="SUPFAM" id="SSF51011">
    <property type="entry name" value="Glycosyl hydrolase domain"/>
    <property type="match status" value="1"/>
</dbReference>
<dbReference type="Pfam" id="PF00128">
    <property type="entry name" value="Alpha-amylase"/>
    <property type="match status" value="1"/>
</dbReference>
<feature type="signal peptide" evidence="15">
    <location>
        <begin position="1"/>
        <end position="17"/>
    </location>
</feature>
<feature type="chain" id="PRO_5007854213" description="Alpha-amylase" evidence="15">
    <location>
        <begin position="18"/>
        <end position="490"/>
    </location>
</feature>
<dbReference type="Gene3D" id="2.60.40.1180">
    <property type="entry name" value="Golgi alpha-mannosidase II"/>
    <property type="match status" value="1"/>
</dbReference>
<keyword evidence="8 14" id="KW-0378">Hydrolase</keyword>
<evidence type="ECO:0000256" key="3">
    <source>
        <dbReference type="ARBA" id="ARBA00001923"/>
    </source>
</evidence>
<dbReference type="Gene3D" id="3.20.20.80">
    <property type="entry name" value="Glycosidases"/>
    <property type="match status" value="1"/>
</dbReference>
<feature type="domain" description="Glycosyl hydrolase family 13 catalytic" evidence="17">
    <location>
        <begin position="27"/>
        <end position="404"/>
    </location>
</feature>
<evidence type="ECO:0000256" key="12">
    <source>
        <dbReference type="ARBA" id="ARBA00023295"/>
    </source>
</evidence>
<evidence type="ECO:0000256" key="10">
    <source>
        <dbReference type="ARBA" id="ARBA00023214"/>
    </source>
</evidence>
<dbReference type="SMART" id="SM00632">
    <property type="entry name" value="Aamy_C"/>
    <property type="match status" value="1"/>
</dbReference>
<evidence type="ECO:0000256" key="11">
    <source>
        <dbReference type="ARBA" id="ARBA00023277"/>
    </source>
</evidence>
<name>A0A164WWS9_9CRUS</name>
<evidence type="ECO:0000313" key="19">
    <source>
        <dbReference type="Proteomes" id="UP000076858"/>
    </source>
</evidence>
<keyword evidence="15" id="KW-0732">Signal</keyword>
<evidence type="ECO:0000256" key="15">
    <source>
        <dbReference type="SAM" id="SignalP"/>
    </source>
</evidence>